<keyword evidence="3" id="KW-1185">Reference proteome</keyword>
<dbReference type="EMBL" id="NJEU01000003">
    <property type="protein sequence ID" value="PHH83753.1"/>
    <property type="molecule type" value="Genomic_DNA"/>
</dbReference>
<feature type="domain" description="BRCT" evidence="1">
    <location>
        <begin position="1"/>
        <end position="97"/>
    </location>
</feature>
<dbReference type="Proteomes" id="UP000224854">
    <property type="component" value="Unassembled WGS sequence"/>
</dbReference>
<dbReference type="AlphaFoldDB" id="A0A2C5ZV91"/>
<dbReference type="InterPro" id="IPR036420">
    <property type="entry name" value="BRCT_dom_sf"/>
</dbReference>
<evidence type="ECO:0000313" key="2">
    <source>
        <dbReference type="EMBL" id="PHH83753.1"/>
    </source>
</evidence>
<evidence type="ECO:0000259" key="1">
    <source>
        <dbReference type="PROSITE" id="PS50172"/>
    </source>
</evidence>
<accession>A0A2C5ZV91</accession>
<comment type="caution">
    <text evidence="2">The sequence shown here is derived from an EMBL/GenBank/DDBJ whole genome shotgun (WGS) entry which is preliminary data.</text>
</comment>
<dbReference type="Gene3D" id="3.40.50.10190">
    <property type="entry name" value="BRCT domain"/>
    <property type="match status" value="1"/>
</dbReference>
<evidence type="ECO:0000313" key="3">
    <source>
        <dbReference type="Proteomes" id="UP000224854"/>
    </source>
</evidence>
<sequence>MPRPIFKGRVIAAAGPLPNEFTIDKLKQWTAIRKGTFSEAFDQDVTHLLCTREQFDKKVPRVREALARGKRFHLVHYDWFSVSAVCEKRQPEREYSMRSILAKQTAARRDEARIQRGRKQGERAVNSNLFHLYTDREAFSYQIDITRESGECGEVGQRYTLSLYESNAKPHLYWFTAKFLRKKGDKQPSFHRPSPCSGKWQHEMLLFTDFFRIKTGIEWQDRILRAATMPPSYFQYSPPTGGKPVGRRLRLSYEQCLEENAKLRGLPWPPADKSLAQDVAITTQFGELVDAKTDKERSEVADVQAYQIASDV</sequence>
<reference evidence="2 3" key="1">
    <citation type="submission" date="2017-06" db="EMBL/GenBank/DDBJ databases">
        <title>Ant-infecting Ophiocordyceps genomes reveal a high diversity of potential behavioral manipulation genes and a possible major role for enterotoxins.</title>
        <authorList>
            <person name="De Bekker C."/>
            <person name="Evans H.C."/>
            <person name="Brachmann A."/>
            <person name="Hughes D.P."/>
        </authorList>
    </citation>
    <scope>NUCLEOTIDE SEQUENCE [LARGE SCALE GENOMIC DNA]</scope>
    <source>
        <strain evidence="2 3">1348a</strain>
    </source>
</reference>
<dbReference type="OrthoDB" id="342264at2759"/>
<organism evidence="2 3">
    <name type="scientific">Ophiocordyceps australis</name>
    <dbReference type="NCBI Taxonomy" id="1399860"/>
    <lineage>
        <taxon>Eukaryota</taxon>
        <taxon>Fungi</taxon>
        <taxon>Dikarya</taxon>
        <taxon>Ascomycota</taxon>
        <taxon>Pezizomycotina</taxon>
        <taxon>Sordariomycetes</taxon>
        <taxon>Hypocreomycetidae</taxon>
        <taxon>Hypocreales</taxon>
        <taxon>Ophiocordycipitaceae</taxon>
        <taxon>Ophiocordyceps</taxon>
    </lineage>
</organism>
<dbReference type="PROSITE" id="PS50172">
    <property type="entry name" value="BRCT"/>
    <property type="match status" value="1"/>
</dbReference>
<name>A0A2C5ZV91_9HYPO</name>
<dbReference type="SUPFAM" id="SSF52113">
    <property type="entry name" value="BRCT domain"/>
    <property type="match status" value="1"/>
</dbReference>
<gene>
    <name evidence="2" type="ORF">CDD82_3827</name>
</gene>
<protein>
    <recommendedName>
        <fullName evidence="1">BRCT domain-containing protein</fullName>
    </recommendedName>
</protein>
<proteinExistence type="predicted"/>
<dbReference type="CDD" id="cd00027">
    <property type="entry name" value="BRCT"/>
    <property type="match status" value="1"/>
</dbReference>
<dbReference type="InterPro" id="IPR001357">
    <property type="entry name" value="BRCT_dom"/>
</dbReference>